<sequence length="294" mass="32688">MSDYMYHYRYPGGHPGSGSFRTHPSGLNSPGVIIYAGTVRSDEMRPFRWMLQKAIVVLLWQGILLVGNTDSMAAKAPRKPSHINPPNTDKHSGGRSFEFARRLRQGRSAASGMLVRRDNAVQEWSLSDYVVYRRQVDRKRRENPSGFDHASVTGHPAGSTTRRPPLNVGDFHEGVTSPATPLSTTPVSRCYYYGCSDDDAGPPACYFTIHGRDLDVPPNVPCVCVCSPDVDALDVMMTTPVPSYDSNDYVDYAAALNSRTPRRGDVNNSISVIVFLIIYMFVVVGYLKLTVKWY</sequence>
<dbReference type="InParanoid" id="C3Z135"/>
<accession>C3Z135</accession>
<feature type="region of interest" description="Disordered" evidence="1">
    <location>
        <begin position="140"/>
        <end position="180"/>
    </location>
</feature>
<gene>
    <name evidence="3" type="ORF">BRAFLDRAFT_77373</name>
</gene>
<dbReference type="EMBL" id="GG666571">
    <property type="protein sequence ID" value="EEN53734.1"/>
    <property type="molecule type" value="Genomic_DNA"/>
</dbReference>
<evidence type="ECO:0000256" key="2">
    <source>
        <dbReference type="SAM" id="Phobius"/>
    </source>
</evidence>
<feature type="region of interest" description="Disordered" evidence="1">
    <location>
        <begin position="74"/>
        <end position="95"/>
    </location>
</feature>
<dbReference type="AlphaFoldDB" id="C3Z135"/>
<reference evidence="3" key="1">
    <citation type="journal article" date="2008" name="Nature">
        <title>The amphioxus genome and the evolution of the chordate karyotype.</title>
        <authorList>
            <consortium name="US DOE Joint Genome Institute (JGI-PGF)"/>
            <person name="Putnam N.H."/>
            <person name="Butts T."/>
            <person name="Ferrier D.E.K."/>
            <person name="Furlong R.F."/>
            <person name="Hellsten U."/>
            <person name="Kawashima T."/>
            <person name="Robinson-Rechavi M."/>
            <person name="Shoguchi E."/>
            <person name="Terry A."/>
            <person name="Yu J.-K."/>
            <person name="Benito-Gutierrez E.L."/>
            <person name="Dubchak I."/>
            <person name="Garcia-Fernandez J."/>
            <person name="Gibson-Brown J.J."/>
            <person name="Grigoriev I.V."/>
            <person name="Horton A.C."/>
            <person name="de Jong P.J."/>
            <person name="Jurka J."/>
            <person name="Kapitonov V.V."/>
            <person name="Kohara Y."/>
            <person name="Kuroki Y."/>
            <person name="Lindquist E."/>
            <person name="Lucas S."/>
            <person name="Osoegawa K."/>
            <person name="Pennacchio L.A."/>
            <person name="Salamov A.A."/>
            <person name="Satou Y."/>
            <person name="Sauka-Spengler T."/>
            <person name="Schmutz J."/>
            <person name="Shin-I T."/>
            <person name="Toyoda A."/>
            <person name="Bronner-Fraser M."/>
            <person name="Fujiyama A."/>
            <person name="Holland L.Z."/>
            <person name="Holland P.W.H."/>
            <person name="Satoh N."/>
            <person name="Rokhsar D.S."/>
        </authorList>
    </citation>
    <scope>NUCLEOTIDE SEQUENCE [LARGE SCALE GENOMIC DNA]</scope>
    <source>
        <strain evidence="3">S238N-H82</strain>
        <tissue evidence="3">Testes</tissue>
    </source>
</reference>
<evidence type="ECO:0000313" key="3">
    <source>
        <dbReference type="EMBL" id="EEN53734.1"/>
    </source>
</evidence>
<keyword evidence="2" id="KW-0812">Transmembrane</keyword>
<proteinExistence type="predicted"/>
<name>C3Z135_BRAFL</name>
<protein>
    <submittedName>
        <fullName evidence="3">Uncharacterized protein</fullName>
    </submittedName>
</protein>
<organism>
    <name type="scientific">Branchiostoma floridae</name>
    <name type="common">Florida lancelet</name>
    <name type="synonym">Amphioxus</name>
    <dbReference type="NCBI Taxonomy" id="7739"/>
    <lineage>
        <taxon>Eukaryota</taxon>
        <taxon>Metazoa</taxon>
        <taxon>Chordata</taxon>
        <taxon>Cephalochordata</taxon>
        <taxon>Leptocardii</taxon>
        <taxon>Amphioxiformes</taxon>
        <taxon>Branchiostomatidae</taxon>
        <taxon>Branchiostoma</taxon>
    </lineage>
</organism>
<keyword evidence="2" id="KW-0472">Membrane</keyword>
<keyword evidence="2" id="KW-1133">Transmembrane helix</keyword>
<evidence type="ECO:0000256" key="1">
    <source>
        <dbReference type="SAM" id="MobiDB-lite"/>
    </source>
</evidence>
<feature type="transmembrane region" description="Helical" evidence="2">
    <location>
        <begin position="266"/>
        <end position="287"/>
    </location>
</feature>